<feature type="domain" description="Glycosyl transferase family 1" evidence="2">
    <location>
        <begin position="91"/>
        <end position="238"/>
    </location>
</feature>
<evidence type="ECO:0000256" key="1">
    <source>
        <dbReference type="ARBA" id="ARBA00022679"/>
    </source>
</evidence>
<gene>
    <name evidence="3" type="ORF">UV42_C0037G0011</name>
</gene>
<evidence type="ECO:0000259" key="2">
    <source>
        <dbReference type="Pfam" id="PF00534"/>
    </source>
</evidence>
<dbReference type="InterPro" id="IPR001296">
    <property type="entry name" value="Glyco_trans_1"/>
</dbReference>
<dbReference type="SUPFAM" id="SSF53756">
    <property type="entry name" value="UDP-Glycosyltransferase/glycogen phosphorylase"/>
    <property type="match status" value="1"/>
</dbReference>
<dbReference type="AlphaFoldDB" id="A0A0G1DJK2"/>
<proteinExistence type="predicted"/>
<keyword evidence="1 3" id="KW-0808">Transferase</keyword>
<protein>
    <submittedName>
        <fullName evidence="3">Group 1 glycosyl transferase</fullName>
    </submittedName>
</protein>
<dbReference type="Proteomes" id="UP000033867">
    <property type="component" value="Unassembled WGS sequence"/>
</dbReference>
<evidence type="ECO:0000313" key="3">
    <source>
        <dbReference type="EMBL" id="KKS71036.1"/>
    </source>
</evidence>
<dbReference type="PANTHER" id="PTHR46401">
    <property type="entry name" value="GLYCOSYLTRANSFERASE WBBK-RELATED"/>
    <property type="match status" value="1"/>
</dbReference>
<dbReference type="CDD" id="cd03809">
    <property type="entry name" value="GT4_MtfB-like"/>
    <property type="match status" value="1"/>
</dbReference>
<organism evidence="3 4">
    <name type="scientific">Candidatus Magasanikbacteria bacterium GW2011_GWE2_42_7</name>
    <dbReference type="NCBI Taxonomy" id="1619052"/>
    <lineage>
        <taxon>Bacteria</taxon>
        <taxon>Candidatus Magasanikiibacteriota</taxon>
    </lineage>
</organism>
<name>A0A0G1DJK2_9BACT</name>
<dbReference type="GO" id="GO:0009103">
    <property type="term" value="P:lipopolysaccharide biosynthetic process"/>
    <property type="evidence" value="ECO:0007669"/>
    <property type="project" value="TreeGrafter"/>
</dbReference>
<dbReference type="Pfam" id="PF00534">
    <property type="entry name" value="Glycos_transf_1"/>
    <property type="match status" value="1"/>
</dbReference>
<dbReference type="EMBL" id="LCEK01000037">
    <property type="protein sequence ID" value="KKS71036.1"/>
    <property type="molecule type" value="Genomic_DNA"/>
</dbReference>
<accession>A0A0G1DJK2</accession>
<reference evidence="3 4" key="1">
    <citation type="journal article" date="2015" name="Nature">
        <title>rRNA introns, odd ribosomes, and small enigmatic genomes across a large radiation of phyla.</title>
        <authorList>
            <person name="Brown C.T."/>
            <person name="Hug L.A."/>
            <person name="Thomas B.C."/>
            <person name="Sharon I."/>
            <person name="Castelle C.J."/>
            <person name="Singh A."/>
            <person name="Wilkins M.J."/>
            <person name="Williams K.H."/>
            <person name="Banfield J.F."/>
        </authorList>
    </citation>
    <scope>NUCLEOTIDE SEQUENCE [LARGE SCALE GENOMIC DNA]</scope>
</reference>
<dbReference type="Gene3D" id="3.40.50.2000">
    <property type="entry name" value="Glycogen Phosphorylase B"/>
    <property type="match status" value="2"/>
</dbReference>
<dbReference type="PANTHER" id="PTHR46401:SF2">
    <property type="entry name" value="GLYCOSYLTRANSFERASE WBBK-RELATED"/>
    <property type="match status" value="1"/>
</dbReference>
<sequence length="266" mass="30289">MTVHDVASFSFPKSFNWFERWYSLWSAKYAMKTLWKVIVPSEFTKQELQKVVTVDKKLSSVHVVPLAYDKKFRVIESKEKIEEILNTYHIQKPFVLSVGRLEAKKNTVRIIHAFELLKKRQMGKWANGQLVLVGGRGHGYEDVEKAIKESPYKNDIILPGHVSDPDLPYLMHAADVFVFPSLYEGFGIPILEAYACGTPVVTSNGTSCKEVAGDVAVLVDPLDVDDIASGIEQAMKKEYVEEGLERVKHFSWEKTMEKTLHLLLEE</sequence>
<dbReference type="GO" id="GO:0016757">
    <property type="term" value="F:glycosyltransferase activity"/>
    <property type="evidence" value="ECO:0007669"/>
    <property type="project" value="InterPro"/>
</dbReference>
<evidence type="ECO:0000313" key="4">
    <source>
        <dbReference type="Proteomes" id="UP000033867"/>
    </source>
</evidence>
<comment type="caution">
    <text evidence="3">The sequence shown here is derived from an EMBL/GenBank/DDBJ whole genome shotgun (WGS) entry which is preliminary data.</text>
</comment>